<dbReference type="PROSITE" id="PS50056">
    <property type="entry name" value="TYR_PHOSPHATASE_2"/>
    <property type="match status" value="1"/>
</dbReference>
<proteinExistence type="predicted"/>
<keyword evidence="3" id="KW-1185">Reference proteome</keyword>
<organism evidence="2 3">
    <name type="scientific">Penicillium chermesinum</name>
    <dbReference type="NCBI Taxonomy" id="63820"/>
    <lineage>
        <taxon>Eukaryota</taxon>
        <taxon>Fungi</taxon>
        <taxon>Dikarya</taxon>
        <taxon>Ascomycota</taxon>
        <taxon>Pezizomycotina</taxon>
        <taxon>Eurotiomycetes</taxon>
        <taxon>Eurotiomycetidae</taxon>
        <taxon>Eurotiales</taxon>
        <taxon>Aspergillaceae</taxon>
        <taxon>Penicillium</taxon>
    </lineage>
</organism>
<dbReference type="GO" id="GO:0004721">
    <property type="term" value="F:phosphoprotein phosphatase activity"/>
    <property type="evidence" value="ECO:0007669"/>
    <property type="project" value="InterPro"/>
</dbReference>
<dbReference type="Gene3D" id="3.90.190.10">
    <property type="entry name" value="Protein tyrosine phosphatase superfamily"/>
    <property type="match status" value="1"/>
</dbReference>
<reference evidence="2" key="2">
    <citation type="journal article" date="2023" name="IMA Fungus">
        <title>Comparative genomic study of the Penicillium genus elucidates a diverse pangenome and 15 lateral gene transfer events.</title>
        <authorList>
            <person name="Petersen C."/>
            <person name="Sorensen T."/>
            <person name="Nielsen M.R."/>
            <person name="Sondergaard T.E."/>
            <person name="Sorensen J.L."/>
            <person name="Fitzpatrick D.A."/>
            <person name="Frisvad J.C."/>
            <person name="Nielsen K.L."/>
        </authorList>
    </citation>
    <scope>NUCLEOTIDE SEQUENCE</scope>
    <source>
        <strain evidence="2">IBT 19713</strain>
    </source>
</reference>
<dbReference type="PANTHER" id="PTHR31126:SF1">
    <property type="entry name" value="TYROSINE SPECIFIC PROTEIN PHOSPHATASES DOMAIN-CONTAINING PROTEIN"/>
    <property type="match status" value="1"/>
</dbReference>
<comment type="caution">
    <text evidence="2">The sequence shown here is derived from an EMBL/GenBank/DDBJ whole genome shotgun (WGS) entry which is preliminary data.</text>
</comment>
<dbReference type="SUPFAM" id="SSF52799">
    <property type="entry name" value="(Phosphotyrosine protein) phosphatases II"/>
    <property type="match status" value="1"/>
</dbReference>
<reference evidence="2" key="1">
    <citation type="submission" date="2022-11" db="EMBL/GenBank/DDBJ databases">
        <authorList>
            <person name="Petersen C."/>
        </authorList>
    </citation>
    <scope>NUCLEOTIDE SEQUENCE</scope>
    <source>
        <strain evidence="2">IBT 19713</strain>
    </source>
</reference>
<dbReference type="PANTHER" id="PTHR31126">
    <property type="entry name" value="TYROSINE-PROTEIN PHOSPHATASE"/>
    <property type="match status" value="1"/>
</dbReference>
<dbReference type="OrthoDB" id="449382at2759"/>
<gene>
    <name evidence="2" type="ORF">N7468_007358</name>
</gene>
<dbReference type="Pfam" id="PF13350">
    <property type="entry name" value="Y_phosphatase3"/>
    <property type="match status" value="1"/>
</dbReference>
<protein>
    <recommendedName>
        <fullName evidence="1">Tyrosine specific protein phosphatases domain-containing protein</fullName>
    </recommendedName>
</protein>
<dbReference type="Proteomes" id="UP001150941">
    <property type="component" value="Unassembled WGS sequence"/>
</dbReference>
<dbReference type="InterPro" id="IPR029021">
    <property type="entry name" value="Prot-tyrosine_phosphatase-like"/>
</dbReference>
<sequence>MIDAENVQDVLRTDLTTAIPDSIRSKIVSLPPFITVPGVSNFRDLSHDTKLRPGFVYRAGNLSDISDEGKEVISKDLGVTTIFDLRNSSERERAPSPDIPGTVTIWEPYGHRPASINLRDFAKEDYGITGFEKMYTGILDASQPILTHIFTHIRDEPNDPFIYHCSAGKDRTGVVSALILLLVGHSHEEIVDDYMFTRVALEEARENLTAALAMGSGTDHLSPEAMGMIQLSGVSAKAMATFLDTFQAKYGGIEFFLITTLGFTPDDVEQMRKNLVES</sequence>
<dbReference type="EMBL" id="JAPQKS010000005">
    <property type="protein sequence ID" value="KAJ5226133.1"/>
    <property type="molecule type" value="Genomic_DNA"/>
</dbReference>
<evidence type="ECO:0000259" key="1">
    <source>
        <dbReference type="PROSITE" id="PS50056"/>
    </source>
</evidence>
<name>A0A9W9NWC2_9EURO</name>
<dbReference type="AlphaFoldDB" id="A0A9W9NWC2"/>
<evidence type="ECO:0000313" key="3">
    <source>
        <dbReference type="Proteomes" id="UP001150941"/>
    </source>
</evidence>
<evidence type="ECO:0000313" key="2">
    <source>
        <dbReference type="EMBL" id="KAJ5226133.1"/>
    </source>
</evidence>
<dbReference type="GeneID" id="83203957"/>
<dbReference type="InterPro" id="IPR026893">
    <property type="entry name" value="Tyr/Ser_Pase_IphP-type"/>
</dbReference>
<feature type="domain" description="Tyrosine specific protein phosphatases" evidence="1">
    <location>
        <begin position="147"/>
        <end position="209"/>
    </location>
</feature>
<accession>A0A9W9NWC2</accession>
<dbReference type="InterPro" id="IPR000387">
    <property type="entry name" value="Tyr_Pase_dom"/>
</dbReference>
<dbReference type="RefSeq" id="XP_058329544.1">
    <property type="nucleotide sequence ID" value="XM_058476654.1"/>
</dbReference>